<accession>A0A917UGL5</accession>
<keyword evidence="7" id="KW-0067">ATP-binding</keyword>
<dbReference type="PANTHER" id="PTHR24421:SF10">
    <property type="entry name" value="NITRATE_NITRITE SENSOR PROTEIN NARQ"/>
    <property type="match status" value="1"/>
</dbReference>
<dbReference type="InterPro" id="IPR003594">
    <property type="entry name" value="HATPase_dom"/>
</dbReference>
<dbReference type="Pfam" id="PF07730">
    <property type="entry name" value="HisKA_3"/>
    <property type="match status" value="1"/>
</dbReference>
<dbReference type="PANTHER" id="PTHR24421">
    <property type="entry name" value="NITRATE/NITRITE SENSOR PROTEIN NARX-RELATED"/>
    <property type="match status" value="1"/>
</dbReference>
<comment type="caution">
    <text evidence="11">The sequence shown here is derived from an EMBL/GenBank/DDBJ whole genome shotgun (WGS) entry which is preliminary data.</text>
</comment>
<evidence type="ECO:0000256" key="2">
    <source>
        <dbReference type="ARBA" id="ARBA00012438"/>
    </source>
</evidence>
<reference evidence="11" key="2">
    <citation type="submission" date="2020-09" db="EMBL/GenBank/DDBJ databases">
        <authorList>
            <person name="Sun Q."/>
            <person name="Ohkuma M."/>
        </authorList>
    </citation>
    <scope>NUCLEOTIDE SEQUENCE</scope>
    <source>
        <strain evidence="11">JCM 19831</strain>
    </source>
</reference>
<dbReference type="Gene3D" id="3.30.450.40">
    <property type="match status" value="2"/>
</dbReference>
<sequence length="554" mass="58079">MTKTLEVSRGELRRLLEEQSALRRIATLVAQTVSPAKVFEAVTAEVGQLCGADLARMERYETDGSVTGVGIWSREDGSQLAISTRFVLEGTSIAAIVQHACGAARIDSFAHATGPIAEEARRLGIRSSVGCPIIVAGRLWGVIAASTKGEAPFPANTESQIADFTELVATAIANAESRDELTRLLDQQSALRRVATLVAHAVPPTEVFSAVAAEVARLIGADGARLVRYEADGTATVVAAWGVLDVMIPVGSRVSLEGGNLSVLVLRSGRAARMETYADAPGPVAAELRDHGVRSAVGAPIYVEGRLWGALVGLSTNEEPLQQDAEARLTDYTDLVATAIASADARANLVASRARVVVAADQARRRIERDLHDGIQQQLVSLGLDVRNAEASLPPETAAGPRAQLSAIADELTTALDDMREISRGIHPAILSEGGLRPAFKALARRSPVAVDLDVHLPSRLPEPIEVAAYYVVAEALANAAKHAHASHVRVEAAMRNGSLHLSARDDGIGGADPARGSGLIGLADRIEALGGTITVDSPAGHGTSMQVELPIGK</sequence>
<keyword evidence="5" id="KW-0547">Nucleotide-binding</keyword>
<proteinExistence type="predicted"/>
<dbReference type="SMART" id="SM00065">
    <property type="entry name" value="GAF"/>
    <property type="match status" value="2"/>
</dbReference>
<dbReference type="Gene3D" id="3.30.565.10">
    <property type="entry name" value="Histidine kinase-like ATPase, C-terminal domain"/>
    <property type="match status" value="1"/>
</dbReference>
<keyword evidence="8" id="KW-0902">Two-component regulatory system</keyword>
<protein>
    <recommendedName>
        <fullName evidence="2">histidine kinase</fullName>
        <ecNumber evidence="2">2.7.13.3</ecNumber>
    </recommendedName>
</protein>
<dbReference type="Proteomes" id="UP000642070">
    <property type="component" value="Unassembled WGS sequence"/>
</dbReference>
<evidence type="ECO:0000259" key="9">
    <source>
        <dbReference type="SMART" id="SM00065"/>
    </source>
</evidence>
<dbReference type="InterPro" id="IPR029016">
    <property type="entry name" value="GAF-like_dom_sf"/>
</dbReference>
<evidence type="ECO:0000256" key="4">
    <source>
        <dbReference type="ARBA" id="ARBA00022679"/>
    </source>
</evidence>
<dbReference type="SUPFAM" id="SSF55781">
    <property type="entry name" value="GAF domain-like"/>
    <property type="match status" value="2"/>
</dbReference>
<dbReference type="Pfam" id="PF01590">
    <property type="entry name" value="GAF"/>
    <property type="match status" value="2"/>
</dbReference>
<evidence type="ECO:0000256" key="8">
    <source>
        <dbReference type="ARBA" id="ARBA00023012"/>
    </source>
</evidence>
<gene>
    <name evidence="11" type="ORF">GCM10007977_108950</name>
</gene>
<evidence type="ECO:0000256" key="6">
    <source>
        <dbReference type="ARBA" id="ARBA00022777"/>
    </source>
</evidence>
<dbReference type="InterPro" id="IPR036890">
    <property type="entry name" value="HATPase_C_sf"/>
</dbReference>
<feature type="domain" description="GAF" evidence="9">
    <location>
        <begin position="203"/>
        <end position="350"/>
    </location>
</feature>
<keyword evidence="3" id="KW-0597">Phosphoprotein</keyword>
<organism evidence="11 12">
    <name type="scientific">Dactylosporangium sucinum</name>
    <dbReference type="NCBI Taxonomy" id="1424081"/>
    <lineage>
        <taxon>Bacteria</taxon>
        <taxon>Bacillati</taxon>
        <taxon>Actinomycetota</taxon>
        <taxon>Actinomycetes</taxon>
        <taxon>Micromonosporales</taxon>
        <taxon>Micromonosporaceae</taxon>
        <taxon>Dactylosporangium</taxon>
    </lineage>
</organism>
<dbReference type="RefSeq" id="WP_190258023.1">
    <property type="nucleotide sequence ID" value="NZ_BMPI01000126.1"/>
</dbReference>
<evidence type="ECO:0000256" key="5">
    <source>
        <dbReference type="ARBA" id="ARBA00022741"/>
    </source>
</evidence>
<feature type="domain" description="GAF" evidence="9">
    <location>
        <begin position="34"/>
        <end position="182"/>
    </location>
</feature>
<evidence type="ECO:0000256" key="7">
    <source>
        <dbReference type="ARBA" id="ARBA00022840"/>
    </source>
</evidence>
<evidence type="ECO:0000256" key="3">
    <source>
        <dbReference type="ARBA" id="ARBA00022553"/>
    </source>
</evidence>
<evidence type="ECO:0000256" key="1">
    <source>
        <dbReference type="ARBA" id="ARBA00000085"/>
    </source>
</evidence>
<dbReference type="GO" id="GO:0005524">
    <property type="term" value="F:ATP binding"/>
    <property type="evidence" value="ECO:0007669"/>
    <property type="project" value="UniProtKB-KW"/>
</dbReference>
<name>A0A917UGL5_9ACTN</name>
<dbReference type="SMART" id="SM00387">
    <property type="entry name" value="HATPase_c"/>
    <property type="match status" value="1"/>
</dbReference>
<dbReference type="GO" id="GO:0000155">
    <property type="term" value="F:phosphorelay sensor kinase activity"/>
    <property type="evidence" value="ECO:0007669"/>
    <property type="project" value="InterPro"/>
</dbReference>
<dbReference type="CDD" id="cd16917">
    <property type="entry name" value="HATPase_UhpB-NarQ-NarX-like"/>
    <property type="match status" value="1"/>
</dbReference>
<evidence type="ECO:0000313" key="12">
    <source>
        <dbReference type="Proteomes" id="UP000642070"/>
    </source>
</evidence>
<reference evidence="11" key="1">
    <citation type="journal article" date="2014" name="Int. J. Syst. Evol. Microbiol.">
        <title>Complete genome sequence of Corynebacterium casei LMG S-19264T (=DSM 44701T), isolated from a smear-ripened cheese.</title>
        <authorList>
            <consortium name="US DOE Joint Genome Institute (JGI-PGF)"/>
            <person name="Walter F."/>
            <person name="Albersmeier A."/>
            <person name="Kalinowski J."/>
            <person name="Ruckert C."/>
        </authorList>
    </citation>
    <scope>NUCLEOTIDE SEQUENCE</scope>
    <source>
        <strain evidence="11">JCM 19831</strain>
    </source>
</reference>
<dbReference type="AlphaFoldDB" id="A0A917UGL5"/>
<comment type="catalytic activity">
    <reaction evidence="1">
        <text>ATP + protein L-histidine = ADP + protein N-phospho-L-histidine.</text>
        <dbReference type="EC" id="2.7.13.3"/>
    </reaction>
</comment>
<dbReference type="InterPro" id="IPR011712">
    <property type="entry name" value="Sig_transdc_His_kin_sub3_dim/P"/>
</dbReference>
<keyword evidence="4" id="KW-0808">Transferase</keyword>
<keyword evidence="6" id="KW-0418">Kinase</keyword>
<dbReference type="Pfam" id="PF02518">
    <property type="entry name" value="HATPase_c"/>
    <property type="match status" value="1"/>
</dbReference>
<dbReference type="EC" id="2.7.13.3" evidence="2"/>
<dbReference type="InterPro" id="IPR050482">
    <property type="entry name" value="Sensor_HK_TwoCompSys"/>
</dbReference>
<dbReference type="GO" id="GO:0016020">
    <property type="term" value="C:membrane"/>
    <property type="evidence" value="ECO:0007669"/>
    <property type="project" value="InterPro"/>
</dbReference>
<keyword evidence="12" id="KW-1185">Reference proteome</keyword>
<feature type="domain" description="Histidine kinase/HSP90-like ATPase" evidence="10">
    <location>
        <begin position="464"/>
        <end position="554"/>
    </location>
</feature>
<dbReference type="EMBL" id="BMPI01000126">
    <property type="protein sequence ID" value="GGM89155.1"/>
    <property type="molecule type" value="Genomic_DNA"/>
</dbReference>
<dbReference type="GO" id="GO:0046983">
    <property type="term" value="F:protein dimerization activity"/>
    <property type="evidence" value="ECO:0007669"/>
    <property type="project" value="InterPro"/>
</dbReference>
<dbReference type="InterPro" id="IPR003018">
    <property type="entry name" value="GAF"/>
</dbReference>
<evidence type="ECO:0000313" key="11">
    <source>
        <dbReference type="EMBL" id="GGM89155.1"/>
    </source>
</evidence>
<evidence type="ECO:0000259" key="10">
    <source>
        <dbReference type="SMART" id="SM00387"/>
    </source>
</evidence>
<dbReference type="SUPFAM" id="SSF55874">
    <property type="entry name" value="ATPase domain of HSP90 chaperone/DNA topoisomerase II/histidine kinase"/>
    <property type="match status" value="1"/>
</dbReference>
<dbReference type="Gene3D" id="1.20.5.1930">
    <property type="match status" value="1"/>
</dbReference>